<dbReference type="RefSeq" id="WP_115737086.1">
    <property type="nucleotide sequence ID" value="NZ_LT984799.1"/>
</dbReference>
<dbReference type="AlphaFoldDB" id="A0A7Z7JGL5"/>
<name>A0A7Z7JGL5_9BURK</name>
<dbReference type="PANTHER" id="PTHR34698:SF2">
    <property type="entry name" value="5-OXOPROLINASE SUBUNIT B"/>
    <property type="match status" value="1"/>
</dbReference>
<evidence type="ECO:0000256" key="3">
    <source>
        <dbReference type="ARBA" id="ARBA00022840"/>
    </source>
</evidence>
<keyword evidence="2" id="KW-0378">Hydrolase</keyword>
<dbReference type="InterPro" id="IPR010016">
    <property type="entry name" value="PxpB"/>
</dbReference>
<dbReference type="GO" id="GO:0016787">
    <property type="term" value="F:hydrolase activity"/>
    <property type="evidence" value="ECO:0007669"/>
    <property type="project" value="UniProtKB-KW"/>
</dbReference>
<gene>
    <name evidence="5" type="ORF">CBM2594_U70017</name>
</gene>
<comment type="caution">
    <text evidence="5">The sequence shown here is derived from an EMBL/GenBank/DDBJ whole genome shotgun (WGS) entry which is preliminary data.</text>
</comment>
<dbReference type="InterPro" id="IPR029000">
    <property type="entry name" value="Cyclophilin-like_dom_sf"/>
</dbReference>
<organism evidence="5 6">
    <name type="scientific">Cupriavidus taiwanensis</name>
    <dbReference type="NCBI Taxonomy" id="164546"/>
    <lineage>
        <taxon>Bacteria</taxon>
        <taxon>Pseudomonadati</taxon>
        <taxon>Pseudomonadota</taxon>
        <taxon>Betaproteobacteria</taxon>
        <taxon>Burkholderiales</taxon>
        <taxon>Burkholderiaceae</taxon>
        <taxon>Cupriavidus</taxon>
    </lineage>
</organism>
<keyword evidence="1" id="KW-0547">Nucleotide-binding</keyword>
<dbReference type="SUPFAM" id="SSF160467">
    <property type="entry name" value="PH0987 N-terminal domain-like"/>
    <property type="match status" value="1"/>
</dbReference>
<dbReference type="SUPFAM" id="SSF50891">
    <property type="entry name" value="Cyclophilin-like"/>
    <property type="match status" value="1"/>
</dbReference>
<sequence length="243" mass="26058">MTVLDQLERFEECSELRQAKSDRGLRISAAGVGGLLLDPSQYVFDMETQQRLLELASRLRDVDMKTKGIRQTLPGVNNLLVMFDPLQLEPAAAADLLLKLWACTESKHCHGKSVVFDVDYGGDAGPDLIPTAEALGVSVASVVCLHSEATYTVAAVGSMPGFAYMTGLPNELHMKRRSTPRLSLAAGSVIVGGPQASVLPMAGPCGWHALGHMDTPLFDPSAEIPCLLSPGDTVRFNVRKVLS</sequence>
<evidence type="ECO:0000313" key="5">
    <source>
        <dbReference type="EMBL" id="SPC26184.1"/>
    </source>
</evidence>
<dbReference type="Pfam" id="PF02682">
    <property type="entry name" value="CT_C_D"/>
    <property type="match status" value="1"/>
</dbReference>
<keyword evidence="3" id="KW-0067">ATP-binding</keyword>
<dbReference type="SMART" id="SM00796">
    <property type="entry name" value="AHS1"/>
    <property type="match status" value="1"/>
</dbReference>
<protein>
    <recommendedName>
        <fullName evidence="4">Carboxyltransferase domain-containing protein</fullName>
    </recommendedName>
</protein>
<evidence type="ECO:0000256" key="1">
    <source>
        <dbReference type="ARBA" id="ARBA00022741"/>
    </source>
</evidence>
<dbReference type="PANTHER" id="PTHR34698">
    <property type="entry name" value="5-OXOPROLINASE SUBUNIT B"/>
    <property type="match status" value="1"/>
</dbReference>
<feature type="domain" description="Carboxyltransferase" evidence="4">
    <location>
        <begin position="25"/>
        <end position="228"/>
    </location>
</feature>
<dbReference type="Proteomes" id="UP000257139">
    <property type="component" value="Unassembled WGS sequence"/>
</dbReference>
<dbReference type="Gene3D" id="3.30.1360.40">
    <property type="match status" value="1"/>
</dbReference>
<evidence type="ECO:0000259" key="4">
    <source>
        <dbReference type="SMART" id="SM00796"/>
    </source>
</evidence>
<reference evidence="5 6" key="1">
    <citation type="submission" date="2018-01" db="EMBL/GenBank/DDBJ databases">
        <authorList>
            <person name="Clerissi C."/>
        </authorList>
    </citation>
    <scope>NUCLEOTIDE SEQUENCE [LARGE SCALE GENOMIC DNA]</scope>
    <source>
        <strain evidence="5">Cupriavidus taiwanensis STM 6021</strain>
    </source>
</reference>
<dbReference type="Gene3D" id="2.40.100.10">
    <property type="entry name" value="Cyclophilin-like"/>
    <property type="match status" value="1"/>
</dbReference>
<accession>A0A7Z7JGL5</accession>
<dbReference type="InterPro" id="IPR003833">
    <property type="entry name" value="CT_C_D"/>
</dbReference>
<evidence type="ECO:0000256" key="2">
    <source>
        <dbReference type="ARBA" id="ARBA00022801"/>
    </source>
</evidence>
<dbReference type="EMBL" id="OGUU01000054">
    <property type="protein sequence ID" value="SPC26184.1"/>
    <property type="molecule type" value="Genomic_DNA"/>
</dbReference>
<dbReference type="GO" id="GO:0005524">
    <property type="term" value="F:ATP binding"/>
    <property type="evidence" value="ECO:0007669"/>
    <property type="project" value="UniProtKB-KW"/>
</dbReference>
<evidence type="ECO:0000313" key="6">
    <source>
        <dbReference type="Proteomes" id="UP000257139"/>
    </source>
</evidence>
<proteinExistence type="predicted"/>